<keyword evidence="2" id="KW-1185">Reference proteome</keyword>
<dbReference type="EMBL" id="FNHB01000015">
    <property type="protein sequence ID" value="SDN22784.1"/>
    <property type="molecule type" value="Genomic_DNA"/>
</dbReference>
<evidence type="ECO:0000313" key="2">
    <source>
        <dbReference type="Proteomes" id="UP000214880"/>
    </source>
</evidence>
<sequence>MANEKITETLEFLTQIHTSWNNTEQRLALRTYPRRFLSYDYIGTNSSQSQYLRALLYARQTEQIEIPLWHAGCPLPESTYLGQTQVNLKPAYLWPYRGCRGAILWFNDQIGGDRYVLQQLLGDGTLKLNEQIESVYLRARTTVYPVAYAVLQQEDQYSLYSSEAMSMQFNLELMTNESTMPIPEALDEFHEEAWQTKNPWQDALPDQYLGVELFRIGPSWTGDIAASFARNANKLDNQSGVSQYDLKGPYTSETKEIEYLGFSRSEVYNLQRFFCRCKGRLKSFYAPTWLSDMVLAEDATAGQGYLLVEWSMFWKYYAGLTRRRTIVLFMKNQTTLILTIAGFTTSDDGELGKVVLDNNLKRMVRKADVAMISFLCRYRHDSDSMTTNYDAVDLASTTFSLAEVNA</sequence>
<dbReference type="Proteomes" id="UP000214880">
    <property type="component" value="Unassembled WGS sequence"/>
</dbReference>
<gene>
    <name evidence="1" type="ORF">SAMN04488502_11516</name>
</gene>
<accession>A0A1G9ZNG8</accession>
<name>A0A1G9ZNG8_9FIRM</name>
<dbReference type="STRING" id="146817.SAMN04488502_11516"/>
<organism evidence="1 2">
    <name type="scientific">Dendrosporobacter quercicolus</name>
    <dbReference type="NCBI Taxonomy" id="146817"/>
    <lineage>
        <taxon>Bacteria</taxon>
        <taxon>Bacillati</taxon>
        <taxon>Bacillota</taxon>
        <taxon>Negativicutes</taxon>
        <taxon>Selenomonadales</taxon>
        <taxon>Sporomusaceae</taxon>
        <taxon>Dendrosporobacter</taxon>
    </lineage>
</organism>
<protein>
    <submittedName>
        <fullName evidence="1">Uncharacterized protein</fullName>
    </submittedName>
</protein>
<dbReference type="RefSeq" id="WP_092074936.1">
    <property type="nucleotide sequence ID" value="NZ_FNHB01000015.1"/>
</dbReference>
<reference evidence="1 2" key="1">
    <citation type="submission" date="2016-10" db="EMBL/GenBank/DDBJ databases">
        <authorList>
            <person name="de Groot N.N."/>
        </authorList>
    </citation>
    <scope>NUCLEOTIDE SEQUENCE [LARGE SCALE GENOMIC DNA]</scope>
    <source>
        <strain evidence="1 2">DSM 1736</strain>
    </source>
</reference>
<proteinExistence type="predicted"/>
<dbReference type="AlphaFoldDB" id="A0A1G9ZNG8"/>
<dbReference type="OrthoDB" id="1633476at2"/>
<evidence type="ECO:0000313" key="1">
    <source>
        <dbReference type="EMBL" id="SDN22784.1"/>
    </source>
</evidence>